<feature type="compositionally biased region" description="Basic and acidic residues" evidence="1">
    <location>
        <begin position="299"/>
        <end position="312"/>
    </location>
</feature>
<gene>
    <name evidence="2" type="ORF">GCM10018785_68490</name>
</gene>
<feature type="compositionally biased region" description="Low complexity" evidence="1">
    <location>
        <begin position="401"/>
        <end position="410"/>
    </location>
</feature>
<keyword evidence="3" id="KW-1185">Reference proteome</keyword>
<reference evidence="2" key="1">
    <citation type="journal article" date="2014" name="Int. J. Syst. Evol. Microbiol.">
        <title>Complete genome sequence of Corynebacterium casei LMG S-19264T (=DSM 44701T), isolated from a smear-ripened cheese.</title>
        <authorList>
            <consortium name="US DOE Joint Genome Institute (JGI-PGF)"/>
            <person name="Walter F."/>
            <person name="Albersmeier A."/>
            <person name="Kalinowski J."/>
            <person name="Ruckert C."/>
        </authorList>
    </citation>
    <scope>NUCLEOTIDE SEQUENCE</scope>
    <source>
        <strain evidence="2">JCM 4784</strain>
    </source>
</reference>
<evidence type="ECO:0000313" key="2">
    <source>
        <dbReference type="EMBL" id="GHE92638.1"/>
    </source>
</evidence>
<sequence>MDHRTEDVPEDARDVPDAVRNDATDDARNDVTDDAMDIPDDVMHVRDDVTDVPDDVLATVDLLEENAPAPKGDEPAPAAARACGAQVGHPLLYALPAGPGGTGRRHRELLLCFPFDLEELPDGRRYREAELTVDLDDGLRALTLHPASVTIARPAPHVPYDADVTAFGLGGSRLRWVFRAPDGDGLRPDGRWTQTLVRLPPGATEVAGRIGLSALVERPRLFGVWPRTPARLPQAVPFRLPLEEAWTTTGPLTGHTALPGSWALPSYEPYESHAPHEPHEPHEPYEPYEGDDDGGADDANAHEPLRTHRPDEDLPPGLRRLCLAVDVEKYSARDNADMVRLQRVLLRTLRAACARARVGWHTCGRQAQGDGYLLVLAPGVDETRVVPALLAGLADGLASANGARPARAPRGPQPAPEDPPRPLRMRASLHQGIVHEADSGWAGSAVVALFRVLDCGPLRQALESDAEAVLAVAFSDSLYQDLVPHGYAGLSPEGFHRVDVRNPAKDFTATAWIRLGPGT</sequence>
<feature type="compositionally biased region" description="Basic and acidic residues" evidence="1">
    <location>
        <begin position="270"/>
        <end position="285"/>
    </location>
</feature>
<reference evidence="2" key="2">
    <citation type="submission" date="2020-09" db="EMBL/GenBank/DDBJ databases">
        <authorList>
            <person name="Sun Q."/>
            <person name="Ohkuma M."/>
        </authorList>
    </citation>
    <scope>NUCLEOTIDE SEQUENCE</scope>
    <source>
        <strain evidence="2">JCM 4784</strain>
    </source>
</reference>
<dbReference type="EMBL" id="BNBT01000183">
    <property type="protein sequence ID" value="GHE92638.1"/>
    <property type="molecule type" value="Genomic_DNA"/>
</dbReference>
<dbReference type="Proteomes" id="UP000608024">
    <property type="component" value="Unassembled WGS sequence"/>
</dbReference>
<protein>
    <submittedName>
        <fullName evidence="2">Uncharacterized protein</fullName>
    </submittedName>
</protein>
<accession>A0A919DZ30</accession>
<evidence type="ECO:0000256" key="1">
    <source>
        <dbReference type="SAM" id="MobiDB-lite"/>
    </source>
</evidence>
<name>A0A919DZ30_9ACTN</name>
<dbReference type="AlphaFoldDB" id="A0A919DZ30"/>
<feature type="compositionally biased region" description="Basic and acidic residues" evidence="1">
    <location>
        <begin position="1"/>
        <end position="31"/>
    </location>
</feature>
<comment type="caution">
    <text evidence="2">The sequence shown here is derived from an EMBL/GenBank/DDBJ whole genome shotgun (WGS) entry which is preliminary data.</text>
</comment>
<feature type="compositionally biased region" description="Acidic residues" evidence="1">
    <location>
        <begin position="286"/>
        <end position="296"/>
    </location>
</feature>
<proteinExistence type="predicted"/>
<feature type="region of interest" description="Disordered" evidence="1">
    <location>
        <begin position="401"/>
        <end position="422"/>
    </location>
</feature>
<dbReference type="RefSeq" id="WP_190140071.1">
    <property type="nucleotide sequence ID" value="NZ_BNBT01000183.1"/>
</dbReference>
<feature type="region of interest" description="Disordered" evidence="1">
    <location>
        <begin position="1"/>
        <end position="40"/>
    </location>
</feature>
<evidence type="ECO:0000313" key="3">
    <source>
        <dbReference type="Proteomes" id="UP000608024"/>
    </source>
</evidence>
<organism evidence="2 3">
    <name type="scientific">Streptomyces longispororuber</name>
    <dbReference type="NCBI Taxonomy" id="68230"/>
    <lineage>
        <taxon>Bacteria</taxon>
        <taxon>Bacillati</taxon>
        <taxon>Actinomycetota</taxon>
        <taxon>Actinomycetes</taxon>
        <taxon>Kitasatosporales</taxon>
        <taxon>Streptomycetaceae</taxon>
        <taxon>Streptomyces</taxon>
    </lineage>
</organism>
<feature type="region of interest" description="Disordered" evidence="1">
    <location>
        <begin position="268"/>
        <end position="317"/>
    </location>
</feature>